<reference evidence="2 3" key="1">
    <citation type="submission" date="2024-04" db="EMBL/GenBank/DDBJ databases">
        <authorList>
            <person name="Fracassetti M."/>
        </authorList>
    </citation>
    <scope>NUCLEOTIDE SEQUENCE [LARGE SCALE GENOMIC DNA]</scope>
</reference>
<dbReference type="GO" id="GO:0016491">
    <property type="term" value="F:oxidoreductase activity"/>
    <property type="evidence" value="ECO:0007669"/>
    <property type="project" value="InterPro"/>
</dbReference>
<dbReference type="Proteomes" id="UP001497516">
    <property type="component" value="Chromosome 8"/>
</dbReference>
<evidence type="ECO:0000313" key="3">
    <source>
        <dbReference type="Proteomes" id="UP001497516"/>
    </source>
</evidence>
<evidence type="ECO:0000313" key="2">
    <source>
        <dbReference type="EMBL" id="CAL1408550.1"/>
    </source>
</evidence>
<name>A0AAV2GG45_9ROSI</name>
<feature type="domain" description="DSBA-like thioredoxin" evidence="1">
    <location>
        <begin position="21"/>
        <end position="141"/>
    </location>
</feature>
<gene>
    <name evidence="2" type="ORF">LTRI10_LOCUS48133</name>
</gene>
<dbReference type="Gene3D" id="3.40.30.10">
    <property type="entry name" value="Glutaredoxin"/>
    <property type="match status" value="1"/>
</dbReference>
<dbReference type="PANTHER" id="PTHR13887:SF41">
    <property type="entry name" value="THIOREDOXIN SUPERFAMILY PROTEIN"/>
    <property type="match status" value="1"/>
</dbReference>
<dbReference type="PANTHER" id="PTHR13887">
    <property type="entry name" value="GLUTATHIONE S-TRANSFERASE KAPPA"/>
    <property type="match status" value="1"/>
</dbReference>
<dbReference type="AlphaFoldDB" id="A0AAV2GG45"/>
<dbReference type="Pfam" id="PF01323">
    <property type="entry name" value="DSBA"/>
    <property type="match status" value="1"/>
</dbReference>
<sequence length="152" mass="17128">MPQKQGVNLLQFYRGRFGGGIDGMMARMSEIFRGLGMNYDFSGLTGSTMDSHRLMYLAGEQGLDKQHKLAEELFFGNFTHAKYIGDREFLLECADTIGLEGAAEFLDDPNAGLEQVNEDLEKTVVRGVPYYVIKGKHKLEWSTATRRFPACF</sequence>
<dbReference type="InterPro" id="IPR001853">
    <property type="entry name" value="DSBA-like_thioredoxin_dom"/>
</dbReference>
<accession>A0AAV2GG45</accession>
<protein>
    <recommendedName>
        <fullName evidence="1">DSBA-like thioredoxin domain-containing protein</fullName>
    </recommendedName>
</protein>
<keyword evidence="3" id="KW-1185">Reference proteome</keyword>
<dbReference type="InterPro" id="IPR036249">
    <property type="entry name" value="Thioredoxin-like_sf"/>
</dbReference>
<evidence type="ECO:0000259" key="1">
    <source>
        <dbReference type="Pfam" id="PF01323"/>
    </source>
</evidence>
<dbReference type="SUPFAM" id="SSF52833">
    <property type="entry name" value="Thioredoxin-like"/>
    <property type="match status" value="1"/>
</dbReference>
<organism evidence="2 3">
    <name type="scientific">Linum trigynum</name>
    <dbReference type="NCBI Taxonomy" id="586398"/>
    <lineage>
        <taxon>Eukaryota</taxon>
        <taxon>Viridiplantae</taxon>
        <taxon>Streptophyta</taxon>
        <taxon>Embryophyta</taxon>
        <taxon>Tracheophyta</taxon>
        <taxon>Spermatophyta</taxon>
        <taxon>Magnoliopsida</taxon>
        <taxon>eudicotyledons</taxon>
        <taxon>Gunneridae</taxon>
        <taxon>Pentapetalae</taxon>
        <taxon>rosids</taxon>
        <taxon>fabids</taxon>
        <taxon>Malpighiales</taxon>
        <taxon>Linaceae</taxon>
        <taxon>Linum</taxon>
    </lineage>
</organism>
<dbReference type="EMBL" id="OZ034821">
    <property type="protein sequence ID" value="CAL1408550.1"/>
    <property type="molecule type" value="Genomic_DNA"/>
</dbReference>
<proteinExistence type="predicted"/>